<evidence type="ECO:0000256" key="3">
    <source>
        <dbReference type="ARBA" id="ARBA00004892"/>
    </source>
</evidence>
<dbReference type="PANTHER" id="PTHR30387">
    <property type="entry name" value="MANNONATE DEHYDRATASE"/>
    <property type="match status" value="1"/>
</dbReference>
<reference evidence="12 13" key="1">
    <citation type="submission" date="2018-06" db="EMBL/GenBank/DDBJ databases">
        <authorList>
            <consortium name="Pathogen Informatics"/>
            <person name="Doyle S."/>
        </authorList>
    </citation>
    <scope>NUCLEOTIDE SEQUENCE [LARGE SCALE GENOMIC DNA]</scope>
    <source>
        <strain evidence="12 13">NCTC9177</strain>
    </source>
</reference>
<dbReference type="PANTHER" id="PTHR30387:SF2">
    <property type="entry name" value="MANNONATE DEHYDRATASE"/>
    <property type="match status" value="1"/>
</dbReference>
<comment type="cofactor">
    <cofactor evidence="11">
        <name>Fe(2+)</name>
        <dbReference type="ChEBI" id="CHEBI:29033"/>
    </cofactor>
    <cofactor evidence="11">
        <name>Mn(2+)</name>
        <dbReference type="ChEBI" id="CHEBI:29035"/>
    </cofactor>
</comment>
<gene>
    <name evidence="12" type="primary">uxuA_1</name>
    <name evidence="11" type="synonym">uxuA</name>
    <name evidence="12" type="ORF">NCTC9177_00342</name>
</gene>
<comment type="pathway">
    <text evidence="3 11">Carbohydrate metabolism; pentose and glucuronate interconversion.</text>
</comment>
<dbReference type="AlphaFoldDB" id="A0A7H4M8C9"/>
<accession>A0A7H4M8C9</accession>
<dbReference type="GO" id="GO:0042840">
    <property type="term" value="P:D-glucuronate catabolic process"/>
    <property type="evidence" value="ECO:0007669"/>
    <property type="project" value="TreeGrafter"/>
</dbReference>
<organism evidence="12 13">
    <name type="scientific">Klebsiella variicola</name>
    <dbReference type="NCBI Taxonomy" id="244366"/>
    <lineage>
        <taxon>Bacteria</taxon>
        <taxon>Pseudomonadati</taxon>
        <taxon>Pseudomonadota</taxon>
        <taxon>Gammaproteobacteria</taxon>
        <taxon>Enterobacterales</taxon>
        <taxon>Enterobacteriaceae</taxon>
        <taxon>Klebsiella/Raoultella group</taxon>
        <taxon>Klebsiella</taxon>
        <taxon>Klebsiella pneumoniae complex</taxon>
    </lineage>
</organism>
<dbReference type="NCBIfam" id="NF003027">
    <property type="entry name" value="PRK03906.1"/>
    <property type="match status" value="2"/>
</dbReference>
<keyword evidence="7 11" id="KW-0408">Iron</keyword>
<dbReference type="EMBL" id="UGKR01000003">
    <property type="protein sequence ID" value="STS86579.1"/>
    <property type="molecule type" value="Genomic_DNA"/>
</dbReference>
<evidence type="ECO:0000256" key="9">
    <source>
        <dbReference type="ARBA" id="ARBA00023239"/>
    </source>
</evidence>
<proteinExistence type="inferred from homology"/>
<evidence type="ECO:0000256" key="2">
    <source>
        <dbReference type="ARBA" id="ARBA00002713"/>
    </source>
</evidence>
<evidence type="ECO:0000256" key="4">
    <source>
        <dbReference type="ARBA" id="ARBA00007389"/>
    </source>
</evidence>
<dbReference type="HAMAP" id="MF_00106">
    <property type="entry name" value="UxuA"/>
    <property type="match status" value="1"/>
</dbReference>
<dbReference type="InterPro" id="IPR036237">
    <property type="entry name" value="Xyl_isomerase-like_sf"/>
</dbReference>
<evidence type="ECO:0000256" key="8">
    <source>
        <dbReference type="ARBA" id="ARBA00023211"/>
    </source>
</evidence>
<dbReference type="EC" id="4.2.1.8" evidence="5 11"/>
<evidence type="ECO:0000313" key="13">
    <source>
        <dbReference type="Proteomes" id="UP000254545"/>
    </source>
</evidence>
<sequence>MNAPGWACPVQECDRYHDRKGQFDYDYWYGSRVKTQIMKQVITMQMTMRWFGPEEDKVSLEHIRQVPGVEGVVGALYDVAVGEVWPVDKIERLVSQAHAAGLKMEVIESVNIHDDIKIGLPSRDRYIANYQQTIRHLARFGVKVICYNFMPVFDWMKTDMNYVLPDGSLTMAFEKKDIDKRLEDVVKEVLENSNGFALPGWEPERLAEVQTLFAKYSAVDDHKLRENLVYFLRAVIPVCEEVGVKMAIHPDDPPYSIFGLPRVVKNRDDLDWICRAVDSPANGITLCTGSIAEDPDNDVYAILAEFTRRKRIHFAHVRNIKLIRDKDFYECAHPSEYGSLDMYKVMQALYDNGFDGYIRPDHGRFIWGRDRTARLWLVRPRSRRDLPEGALGGVKQALTVLLTLPLFSGWFALATSRHISAFPHFLHNLQRIAQN</sequence>
<evidence type="ECO:0000256" key="1">
    <source>
        <dbReference type="ARBA" id="ARBA00001794"/>
    </source>
</evidence>
<dbReference type="Pfam" id="PF03786">
    <property type="entry name" value="UxuA"/>
    <property type="match status" value="1"/>
</dbReference>
<dbReference type="InterPro" id="IPR004628">
    <property type="entry name" value="Man_deHydtase"/>
</dbReference>
<keyword evidence="9 11" id="KW-0456">Lyase</keyword>
<dbReference type="GO" id="GO:0008927">
    <property type="term" value="F:mannonate dehydratase activity"/>
    <property type="evidence" value="ECO:0007669"/>
    <property type="project" value="UniProtKB-UniRule"/>
</dbReference>
<comment type="function">
    <text evidence="2 11">Catalyzes the dehydration of D-mannonate.</text>
</comment>
<keyword evidence="8 11" id="KW-0464">Manganese</keyword>
<dbReference type="UniPathway" id="UPA00246"/>
<comment type="catalytic activity">
    <reaction evidence="1 11">
        <text>D-mannonate = 2-dehydro-3-deoxy-D-gluconate + H2O</text>
        <dbReference type="Rhea" id="RHEA:20097"/>
        <dbReference type="ChEBI" id="CHEBI:15377"/>
        <dbReference type="ChEBI" id="CHEBI:17767"/>
        <dbReference type="ChEBI" id="CHEBI:57990"/>
        <dbReference type="EC" id="4.2.1.8"/>
    </reaction>
</comment>
<dbReference type="Gene3D" id="3.20.20.150">
    <property type="entry name" value="Divalent-metal-dependent TIM barrel enzymes"/>
    <property type="match status" value="1"/>
</dbReference>
<evidence type="ECO:0000313" key="12">
    <source>
        <dbReference type="EMBL" id="STS86579.1"/>
    </source>
</evidence>
<evidence type="ECO:0000256" key="7">
    <source>
        <dbReference type="ARBA" id="ARBA00023004"/>
    </source>
</evidence>
<dbReference type="Proteomes" id="UP000254545">
    <property type="component" value="Unassembled WGS sequence"/>
</dbReference>
<evidence type="ECO:0000256" key="5">
    <source>
        <dbReference type="ARBA" id="ARBA00012927"/>
    </source>
</evidence>
<dbReference type="SUPFAM" id="SSF51658">
    <property type="entry name" value="Xylose isomerase-like"/>
    <property type="match status" value="1"/>
</dbReference>
<dbReference type="GO" id="GO:0008198">
    <property type="term" value="F:ferrous iron binding"/>
    <property type="evidence" value="ECO:0007669"/>
    <property type="project" value="TreeGrafter"/>
</dbReference>
<protein>
    <recommendedName>
        <fullName evidence="6 11">Mannonate dehydratase</fullName>
        <ecNumber evidence="5 11">4.2.1.8</ecNumber>
    </recommendedName>
    <alternativeName>
        <fullName evidence="10 11">D-mannonate hydro-lyase</fullName>
    </alternativeName>
</protein>
<evidence type="ECO:0000256" key="6">
    <source>
        <dbReference type="ARBA" id="ARBA00016339"/>
    </source>
</evidence>
<name>A0A7H4M8C9_KLEVA</name>
<comment type="similarity">
    <text evidence="4 11">Belongs to the mannonate dehydratase family.</text>
</comment>
<evidence type="ECO:0000256" key="10">
    <source>
        <dbReference type="ARBA" id="ARBA00033474"/>
    </source>
</evidence>
<evidence type="ECO:0000256" key="11">
    <source>
        <dbReference type="HAMAP-Rule" id="MF_00106"/>
    </source>
</evidence>
<dbReference type="GO" id="GO:0030145">
    <property type="term" value="F:manganese ion binding"/>
    <property type="evidence" value="ECO:0007669"/>
    <property type="project" value="TreeGrafter"/>
</dbReference>
<comment type="caution">
    <text evidence="12">The sequence shown here is derived from an EMBL/GenBank/DDBJ whole genome shotgun (WGS) entry which is preliminary data.</text>
</comment>